<evidence type="ECO:0000256" key="1">
    <source>
        <dbReference type="SAM" id="SignalP"/>
    </source>
</evidence>
<gene>
    <name evidence="2" type="ORF">TRIADDRAFT_64281</name>
</gene>
<dbReference type="KEGG" id="tad:TRIADDRAFT_64281"/>
<reference evidence="2 3" key="1">
    <citation type="journal article" date="2008" name="Nature">
        <title>The Trichoplax genome and the nature of placozoans.</title>
        <authorList>
            <person name="Srivastava M."/>
            <person name="Begovic E."/>
            <person name="Chapman J."/>
            <person name="Putnam N.H."/>
            <person name="Hellsten U."/>
            <person name="Kawashima T."/>
            <person name="Kuo A."/>
            <person name="Mitros T."/>
            <person name="Salamov A."/>
            <person name="Carpenter M.L."/>
            <person name="Signorovitch A.Y."/>
            <person name="Moreno M.A."/>
            <person name="Kamm K."/>
            <person name="Grimwood J."/>
            <person name="Schmutz J."/>
            <person name="Shapiro H."/>
            <person name="Grigoriev I.V."/>
            <person name="Buss L.W."/>
            <person name="Schierwater B."/>
            <person name="Dellaporta S.L."/>
            <person name="Rokhsar D.S."/>
        </authorList>
    </citation>
    <scope>NUCLEOTIDE SEQUENCE [LARGE SCALE GENOMIC DNA]</scope>
    <source>
        <strain evidence="2 3">Grell-BS-1999</strain>
    </source>
</reference>
<evidence type="ECO:0000313" key="3">
    <source>
        <dbReference type="Proteomes" id="UP000009022"/>
    </source>
</evidence>
<sequence>MAKFPFFIWLIALLLISVSYDVSASVVPDDRYEEFVFPDRESDDRYDEEDEEIDEIIDAKRVNQRLEPIAPEKVDYNLFDEKAADILIGEAEKASTKIDIILTNEKNHGSNGGNNGGSNGGRFQCPSFSQIRQGYLLVKQNFTAIRKAIAAVKKAKGESFIRYKVYHNLAARFCANSNTTMCSYVKTSQNAENTKYTNATAGILAQKKRLFQYAMKIMAIARRFARCFRRQ</sequence>
<keyword evidence="1" id="KW-0732">Signal</keyword>
<feature type="chain" id="PRO_5002798502" evidence="1">
    <location>
        <begin position="25"/>
        <end position="231"/>
    </location>
</feature>
<proteinExistence type="predicted"/>
<dbReference type="InParanoid" id="B3S8E4"/>
<name>B3S8E4_TRIAD</name>
<dbReference type="Proteomes" id="UP000009022">
    <property type="component" value="Unassembled WGS sequence"/>
</dbReference>
<dbReference type="RefSeq" id="XP_002116587.1">
    <property type="nucleotide sequence ID" value="XM_002116551.1"/>
</dbReference>
<evidence type="ECO:0000313" key="2">
    <source>
        <dbReference type="EMBL" id="EDV20943.1"/>
    </source>
</evidence>
<keyword evidence="3" id="KW-1185">Reference proteome</keyword>
<organism evidence="2 3">
    <name type="scientific">Trichoplax adhaerens</name>
    <name type="common">Trichoplax reptans</name>
    <dbReference type="NCBI Taxonomy" id="10228"/>
    <lineage>
        <taxon>Eukaryota</taxon>
        <taxon>Metazoa</taxon>
        <taxon>Placozoa</taxon>
        <taxon>Uniplacotomia</taxon>
        <taxon>Trichoplacea</taxon>
        <taxon>Trichoplacidae</taxon>
        <taxon>Trichoplax</taxon>
    </lineage>
</organism>
<dbReference type="EMBL" id="DS985256">
    <property type="protein sequence ID" value="EDV20943.1"/>
    <property type="molecule type" value="Genomic_DNA"/>
</dbReference>
<dbReference type="HOGENOM" id="CLU_1201195_0_0_1"/>
<accession>B3S8E4</accession>
<feature type="signal peptide" evidence="1">
    <location>
        <begin position="1"/>
        <end position="24"/>
    </location>
</feature>
<dbReference type="CTD" id="6757724"/>
<dbReference type="AlphaFoldDB" id="B3S8E4"/>
<protein>
    <submittedName>
        <fullName evidence="2">Expressed protein</fullName>
    </submittedName>
</protein>
<dbReference type="GeneID" id="6757724"/>